<accession>A0A0D0B443</accession>
<feature type="compositionally biased region" description="Low complexity" evidence="1">
    <location>
        <begin position="241"/>
        <end position="266"/>
    </location>
</feature>
<reference evidence="3" key="2">
    <citation type="submission" date="2015-01" db="EMBL/GenBank/DDBJ databases">
        <title>Evolutionary Origins and Diversification of the Mycorrhizal Mutualists.</title>
        <authorList>
            <consortium name="DOE Joint Genome Institute"/>
            <consortium name="Mycorrhizal Genomics Consortium"/>
            <person name="Kohler A."/>
            <person name="Kuo A."/>
            <person name="Nagy L.G."/>
            <person name="Floudas D."/>
            <person name="Copeland A."/>
            <person name="Barry K.W."/>
            <person name="Cichocki N."/>
            <person name="Veneault-Fourrey C."/>
            <person name="LaButti K."/>
            <person name="Lindquist E.A."/>
            <person name="Lipzen A."/>
            <person name="Lundell T."/>
            <person name="Morin E."/>
            <person name="Murat C."/>
            <person name="Riley R."/>
            <person name="Ohm R."/>
            <person name="Sun H."/>
            <person name="Tunlid A."/>
            <person name="Henrissat B."/>
            <person name="Grigoriev I.V."/>
            <person name="Hibbett D.S."/>
            <person name="Martin F."/>
        </authorList>
    </citation>
    <scope>NUCLEOTIDE SEQUENCE [LARGE SCALE GENOMIC DNA]</scope>
    <source>
        <strain evidence="3">UH-Slu-Lm8-n1</strain>
    </source>
</reference>
<name>A0A0D0B443_9AGAM</name>
<feature type="compositionally biased region" description="Polar residues" evidence="1">
    <location>
        <begin position="52"/>
        <end position="61"/>
    </location>
</feature>
<evidence type="ECO:0000313" key="2">
    <source>
        <dbReference type="EMBL" id="KIK41267.1"/>
    </source>
</evidence>
<feature type="region of interest" description="Disordered" evidence="1">
    <location>
        <begin position="237"/>
        <end position="269"/>
    </location>
</feature>
<sequence>MQRRSAAVPDSLHNLTNSSLVFSLRISTMISFKKLLQKSHDDKTPSLKHSKSMTFGLSPQRSIREPCANPSKPVYRGKAPLKASDIIYIEQAPGILDIERARCYPGLRDLSPHHADCDSLTDLLDQFPSTPPPPPRPPRSALRTASLNSKNSRPKLPLQNCDTSHQYVVGRHRTLRRSPTVACFSRPTATAYPSLAHKQWHEAADNQAVANTTQTADGQVPVVGSSRQADCVRAMSSAGRSYTPAPAPTTYSTGPPISRSAHSSRASLRRVPSHLSISHVAAPDHGQSYWPHNNYRKFLEEQDPNVIGEMISRYPVAPCYDPSQEQLQPICFDMENPSHFNKSLSYFIHMAVAQGRPLNARANGPYHRIIDAGNPTGIIPEIGADWSRQVEYR</sequence>
<evidence type="ECO:0000313" key="3">
    <source>
        <dbReference type="Proteomes" id="UP000054485"/>
    </source>
</evidence>
<dbReference type="HOGENOM" id="CLU_845130_0_0_1"/>
<protein>
    <submittedName>
        <fullName evidence="2">Uncharacterized protein</fullName>
    </submittedName>
</protein>
<organism evidence="2 3">
    <name type="scientific">Suillus luteus UH-Slu-Lm8-n1</name>
    <dbReference type="NCBI Taxonomy" id="930992"/>
    <lineage>
        <taxon>Eukaryota</taxon>
        <taxon>Fungi</taxon>
        <taxon>Dikarya</taxon>
        <taxon>Basidiomycota</taxon>
        <taxon>Agaricomycotina</taxon>
        <taxon>Agaricomycetes</taxon>
        <taxon>Agaricomycetidae</taxon>
        <taxon>Boletales</taxon>
        <taxon>Suillineae</taxon>
        <taxon>Suillaceae</taxon>
        <taxon>Suillus</taxon>
    </lineage>
</organism>
<proteinExistence type="predicted"/>
<keyword evidence="3" id="KW-1185">Reference proteome</keyword>
<dbReference type="AlphaFoldDB" id="A0A0D0B443"/>
<reference evidence="2 3" key="1">
    <citation type="submission" date="2014-04" db="EMBL/GenBank/DDBJ databases">
        <authorList>
            <consortium name="DOE Joint Genome Institute"/>
            <person name="Kuo A."/>
            <person name="Ruytinx J."/>
            <person name="Rineau F."/>
            <person name="Colpaert J."/>
            <person name="Kohler A."/>
            <person name="Nagy L.G."/>
            <person name="Floudas D."/>
            <person name="Copeland A."/>
            <person name="Barry K.W."/>
            <person name="Cichocki N."/>
            <person name="Veneault-Fourrey C."/>
            <person name="LaButti K."/>
            <person name="Lindquist E.A."/>
            <person name="Lipzen A."/>
            <person name="Lundell T."/>
            <person name="Morin E."/>
            <person name="Murat C."/>
            <person name="Sun H."/>
            <person name="Tunlid A."/>
            <person name="Henrissat B."/>
            <person name="Grigoriev I.V."/>
            <person name="Hibbett D.S."/>
            <person name="Martin F."/>
            <person name="Nordberg H.P."/>
            <person name="Cantor M.N."/>
            <person name="Hua S.X."/>
        </authorList>
    </citation>
    <scope>NUCLEOTIDE SEQUENCE [LARGE SCALE GENOMIC DNA]</scope>
    <source>
        <strain evidence="2 3">UH-Slu-Lm8-n1</strain>
    </source>
</reference>
<evidence type="ECO:0000256" key="1">
    <source>
        <dbReference type="SAM" id="MobiDB-lite"/>
    </source>
</evidence>
<dbReference type="InParanoid" id="A0A0D0B443"/>
<dbReference type="EMBL" id="KN835274">
    <property type="protein sequence ID" value="KIK41267.1"/>
    <property type="molecule type" value="Genomic_DNA"/>
</dbReference>
<gene>
    <name evidence="2" type="ORF">CY34DRAFT_219807</name>
</gene>
<feature type="compositionally biased region" description="Pro residues" evidence="1">
    <location>
        <begin position="129"/>
        <end position="138"/>
    </location>
</feature>
<feature type="region of interest" description="Disordered" evidence="1">
    <location>
        <begin position="40"/>
        <end position="71"/>
    </location>
</feature>
<dbReference type="OrthoDB" id="2681072at2759"/>
<dbReference type="Proteomes" id="UP000054485">
    <property type="component" value="Unassembled WGS sequence"/>
</dbReference>
<feature type="region of interest" description="Disordered" evidence="1">
    <location>
        <begin position="121"/>
        <end position="159"/>
    </location>
</feature>